<protein>
    <submittedName>
        <fullName evidence="1">Uncharacterized protein</fullName>
    </submittedName>
</protein>
<dbReference type="EMBL" id="VWXC01000015">
    <property type="protein sequence ID" value="NIG20805.1"/>
    <property type="molecule type" value="Genomic_DNA"/>
</dbReference>
<name>A0ABX0RT74_9GAMM</name>
<dbReference type="RefSeq" id="WP_034823392.1">
    <property type="nucleotide sequence ID" value="NZ_VWXC01000015.1"/>
</dbReference>
<proteinExistence type="predicted"/>
<accession>A0ABX0RT74</accession>
<comment type="caution">
    <text evidence="1">The sequence shown here is derived from an EMBL/GenBank/DDBJ whole genome shotgun (WGS) entry which is preliminary data.</text>
</comment>
<organism evidence="1 2">
    <name type="scientific">Candidatus Pantoea communis</name>
    <dbReference type="NCBI Taxonomy" id="2608354"/>
    <lineage>
        <taxon>Bacteria</taxon>
        <taxon>Pseudomonadati</taxon>
        <taxon>Pseudomonadota</taxon>
        <taxon>Gammaproteobacteria</taxon>
        <taxon>Enterobacterales</taxon>
        <taxon>Erwiniaceae</taxon>
        <taxon>Pantoea</taxon>
    </lineage>
</organism>
<dbReference type="Proteomes" id="UP001515780">
    <property type="component" value="Unassembled WGS sequence"/>
</dbReference>
<evidence type="ECO:0000313" key="2">
    <source>
        <dbReference type="Proteomes" id="UP001515780"/>
    </source>
</evidence>
<keyword evidence="2" id="KW-1185">Reference proteome</keyword>
<reference evidence="1 2" key="1">
    <citation type="journal article" date="2019" name="bioRxiv">
        <title>Bacteria contribute to plant secondary compound degradation in a generalist herbivore system.</title>
        <authorList>
            <person name="Francoeur C.B."/>
            <person name="Khadempour L."/>
            <person name="Moreira-Soto R.D."/>
            <person name="Gotting K."/>
            <person name="Book A.J."/>
            <person name="Pinto-Tomas A.A."/>
            <person name="Keefover-Ring K."/>
            <person name="Currie C.R."/>
        </authorList>
    </citation>
    <scope>NUCLEOTIDE SEQUENCE [LARGE SCALE GENOMIC DNA]</scope>
    <source>
        <strain evidence="1">Al-1710</strain>
    </source>
</reference>
<evidence type="ECO:0000313" key="1">
    <source>
        <dbReference type="EMBL" id="NIG20805.1"/>
    </source>
</evidence>
<gene>
    <name evidence="1" type="ORF">F3J37_19195</name>
</gene>
<sequence length="83" mass="9397">MDLAVTKDILSKLVESFVPEATQAQSFSEVDKFISAKVYAQDDLLCDMISRSLDIARQYGNQSDQQYFQQQLEFISAGTHDTQ</sequence>